<comment type="caution">
    <text evidence="1">The sequence shown here is derived from an EMBL/GenBank/DDBJ whole genome shotgun (WGS) entry which is preliminary data.</text>
</comment>
<dbReference type="EMBL" id="CAJJDN010000026">
    <property type="protein sequence ID" value="CAD8070290.1"/>
    <property type="molecule type" value="Genomic_DNA"/>
</dbReference>
<proteinExistence type="predicted"/>
<accession>A0A8S1LQG3</accession>
<reference evidence="1" key="1">
    <citation type="submission" date="2021-01" db="EMBL/GenBank/DDBJ databases">
        <authorList>
            <consortium name="Genoscope - CEA"/>
            <person name="William W."/>
        </authorList>
    </citation>
    <scope>NUCLEOTIDE SEQUENCE</scope>
</reference>
<organism evidence="1 2">
    <name type="scientific">Paramecium sonneborni</name>
    <dbReference type="NCBI Taxonomy" id="65129"/>
    <lineage>
        <taxon>Eukaryota</taxon>
        <taxon>Sar</taxon>
        <taxon>Alveolata</taxon>
        <taxon>Ciliophora</taxon>
        <taxon>Intramacronucleata</taxon>
        <taxon>Oligohymenophorea</taxon>
        <taxon>Peniculida</taxon>
        <taxon>Parameciidae</taxon>
        <taxon>Paramecium</taxon>
    </lineage>
</organism>
<keyword evidence="2" id="KW-1185">Reference proteome</keyword>
<dbReference type="AlphaFoldDB" id="A0A8S1LQG3"/>
<sequence length="106" mass="12955">MQRVKVILILEYKEKKSKEFLDLNILDNKKEDILNNIFLESYKNSLIYELSIIQIKILERSIKNEIIYNLYRYTQSDLNIPNCQIAQKNQRQNMRTFMKEIFKIFM</sequence>
<protein>
    <submittedName>
        <fullName evidence="1">Uncharacterized protein</fullName>
    </submittedName>
</protein>
<evidence type="ECO:0000313" key="1">
    <source>
        <dbReference type="EMBL" id="CAD8070290.1"/>
    </source>
</evidence>
<name>A0A8S1LQG3_9CILI</name>
<evidence type="ECO:0000313" key="2">
    <source>
        <dbReference type="Proteomes" id="UP000692954"/>
    </source>
</evidence>
<dbReference type="Proteomes" id="UP000692954">
    <property type="component" value="Unassembled WGS sequence"/>
</dbReference>
<gene>
    <name evidence="1" type="ORF">PSON_ATCC_30995.1.T0260315</name>
</gene>